<feature type="signal peptide" evidence="1">
    <location>
        <begin position="1"/>
        <end position="19"/>
    </location>
</feature>
<evidence type="ECO:0000313" key="3">
    <source>
        <dbReference type="EMBL" id="PMB70723.1"/>
    </source>
</evidence>
<dbReference type="EMBL" id="MRVG01000003">
    <property type="protein sequence ID" value="PMB70723.1"/>
    <property type="molecule type" value="Genomic_DNA"/>
</dbReference>
<evidence type="ECO:0000256" key="1">
    <source>
        <dbReference type="SAM" id="SignalP"/>
    </source>
</evidence>
<dbReference type="PANTHER" id="PTHR42047">
    <property type="entry name" value="PROTEIN, PUTATIVE (AFU_ORTHOLOGUE AFUA_6G03560)-RELATED"/>
    <property type="match status" value="1"/>
</dbReference>
<dbReference type="InterPro" id="IPR018909">
    <property type="entry name" value="Eng1_septum"/>
</dbReference>
<reference evidence="3 4" key="1">
    <citation type="journal article" date="2016" name="Appl. Microbiol. Biotechnol.">
        <title>Characterization of T-DNA insertion mutants with decreased virulence in the entomopathogenic fungus Beauveria bassiana JEF-007.</title>
        <authorList>
            <person name="Kim S."/>
            <person name="Lee S.J."/>
            <person name="Nai Y.S."/>
            <person name="Yu J.S."/>
            <person name="Lee M.R."/>
            <person name="Yang Y.T."/>
            <person name="Kim J.S."/>
        </authorList>
    </citation>
    <scope>NUCLEOTIDE SEQUENCE [LARGE SCALE GENOMIC DNA]</scope>
    <source>
        <strain evidence="3 4">JEF-007</strain>
    </source>
</reference>
<dbReference type="GO" id="GO:0030246">
    <property type="term" value="F:carbohydrate binding"/>
    <property type="evidence" value="ECO:0007669"/>
    <property type="project" value="InterPro"/>
</dbReference>
<accession>A0A2N6NTX0</accession>
<protein>
    <submittedName>
        <fullName evidence="3">Putative secreted protein</fullName>
    </submittedName>
</protein>
<proteinExistence type="predicted"/>
<feature type="chain" id="PRO_5014905191" evidence="1">
    <location>
        <begin position="20"/>
        <end position="268"/>
    </location>
</feature>
<dbReference type="Pfam" id="PF10645">
    <property type="entry name" value="Carb_bind"/>
    <property type="match status" value="1"/>
</dbReference>
<name>A0A2N6NTX0_BEABA</name>
<sequence>MHFLLFVLNAILAANLSSAVFVLSDEDIDDWLPGPLVQPSKECGQSYNPHDYVCHNGRLCPVINGEPLGLCGRTCFSKYMYICHNGTRLLTRPPLRTGFSTLRAENPREREEVAGQKNYTNGVDGKPMTACGHAWNIGGNTCSYCHAKTVPNCPSGNVTALSMARNSMLVMVPGGQRFFLTADWTIGYTSAHSAFEPPGSTKAGFRTYAGGGFFNNLNGAWGWAACGQGEQKRLHVRNSTNRQELKGCTGLNLRIEEFEGLRPAWQYE</sequence>
<comment type="caution">
    <text evidence="3">The sequence shown here is derived from an EMBL/GenBank/DDBJ whole genome shotgun (WGS) entry which is preliminary data.</text>
</comment>
<gene>
    <name evidence="3" type="ORF">BM221_003178</name>
</gene>
<evidence type="ECO:0000259" key="2">
    <source>
        <dbReference type="Pfam" id="PF10645"/>
    </source>
</evidence>
<dbReference type="InterPro" id="IPR052820">
    <property type="entry name" value="PhiA_domain"/>
</dbReference>
<dbReference type="AlphaFoldDB" id="A0A2N6NTX0"/>
<dbReference type="OMA" id="DPAQYVC"/>
<evidence type="ECO:0000313" key="4">
    <source>
        <dbReference type="Proteomes" id="UP000235728"/>
    </source>
</evidence>
<keyword evidence="1" id="KW-0732">Signal</keyword>
<dbReference type="PANTHER" id="PTHR42047:SF1">
    <property type="entry name" value="PROTEIN, PUTATIVE (AFU_ORTHOLOGUE AFUA_6G03560)-RELATED"/>
    <property type="match status" value="1"/>
</dbReference>
<dbReference type="Proteomes" id="UP000235728">
    <property type="component" value="Unassembled WGS sequence"/>
</dbReference>
<feature type="domain" description="Endo-1,3(4)-beta-glucanase 1 carbohydrate binding" evidence="2">
    <location>
        <begin position="43"/>
        <end position="87"/>
    </location>
</feature>
<organism evidence="3 4">
    <name type="scientific">Beauveria bassiana</name>
    <name type="common">White muscardine disease fungus</name>
    <name type="synonym">Tritirachium shiotae</name>
    <dbReference type="NCBI Taxonomy" id="176275"/>
    <lineage>
        <taxon>Eukaryota</taxon>
        <taxon>Fungi</taxon>
        <taxon>Dikarya</taxon>
        <taxon>Ascomycota</taxon>
        <taxon>Pezizomycotina</taxon>
        <taxon>Sordariomycetes</taxon>
        <taxon>Hypocreomycetidae</taxon>
        <taxon>Hypocreales</taxon>
        <taxon>Cordycipitaceae</taxon>
        <taxon>Beauveria</taxon>
    </lineage>
</organism>